<dbReference type="Proteomes" id="UP000242913">
    <property type="component" value="Unassembled WGS sequence"/>
</dbReference>
<reference evidence="3" key="2">
    <citation type="submission" date="2016-06" db="UniProtKB">
        <authorList>
            <consortium name="WormBaseParasite"/>
        </authorList>
    </citation>
    <scope>IDENTIFICATION</scope>
</reference>
<proteinExistence type="predicted"/>
<dbReference type="AlphaFoldDB" id="A0A183I2D3"/>
<accession>A0A183I2D3</accession>
<evidence type="ECO:0000313" key="3">
    <source>
        <dbReference type="WBParaSite" id="OFLC_0001389601-mRNA-1"/>
    </source>
</evidence>
<organism evidence="3">
    <name type="scientific">Onchocerca flexuosa</name>
    <dbReference type="NCBI Taxonomy" id="387005"/>
    <lineage>
        <taxon>Eukaryota</taxon>
        <taxon>Metazoa</taxon>
        <taxon>Ecdysozoa</taxon>
        <taxon>Nematoda</taxon>
        <taxon>Chromadorea</taxon>
        <taxon>Rhabditida</taxon>
        <taxon>Spirurina</taxon>
        <taxon>Spiruromorpha</taxon>
        <taxon>Filarioidea</taxon>
        <taxon>Onchocercidae</taxon>
        <taxon>Onchocerca</taxon>
    </lineage>
</organism>
<gene>
    <name evidence="1" type="ORF">X798_02427</name>
</gene>
<dbReference type="EMBL" id="KZ269985">
    <property type="protein sequence ID" value="OZC10678.1"/>
    <property type="molecule type" value="Genomic_DNA"/>
</dbReference>
<name>A0A183I2D3_9BILA</name>
<dbReference type="WBParaSite" id="OFLC_0001389601-mRNA-1">
    <property type="protein sequence ID" value="OFLC_0001389601-mRNA-1"/>
    <property type="gene ID" value="OFLC_0001389601"/>
</dbReference>
<protein>
    <submittedName>
        <fullName evidence="3">LSDAT_euk domain-containing protein</fullName>
    </submittedName>
</protein>
<reference evidence="1 2" key="1">
    <citation type="submission" date="2015-12" db="EMBL/GenBank/DDBJ databases">
        <title>Draft genome of the nematode, Onchocerca flexuosa.</title>
        <authorList>
            <person name="Mitreva M."/>
        </authorList>
    </citation>
    <scope>NUCLEOTIDE SEQUENCE [LARGE SCALE GENOMIC DNA]</scope>
    <source>
        <strain evidence="1">Red Deer</strain>
    </source>
</reference>
<keyword evidence="2" id="KW-1185">Reference proteome</keyword>
<evidence type="ECO:0000313" key="1">
    <source>
        <dbReference type="EMBL" id="OZC10678.1"/>
    </source>
</evidence>
<sequence length="96" mass="10737">MRDSFLSSTISFGDGVFLTRTEQNGHRAEERHGSSHPLTTLRYRNEYVMDEWNYLLPEHRIIMMDGSGRTDGRCVLSACLLFSSCCSSGVEGTANA</sequence>
<evidence type="ECO:0000313" key="2">
    <source>
        <dbReference type="Proteomes" id="UP000242913"/>
    </source>
</evidence>